<dbReference type="PROSITE" id="PS51318">
    <property type="entry name" value="TAT"/>
    <property type="match status" value="1"/>
</dbReference>
<sequence length="177" mass="18526" precursor="true">MSSIISVRRVRRTVLPTLAAAVAAAGVTALLPGSAVAATPRCAVDQLDGAFKNASAGAGSRTATLVLTNTSRSRCSLFGYPGAQLLNARNRDLPTNIVRDRSRSPKTVVLAPGGRAVSQWRWGAIAGSGEPQNRACEPNPARIEVTPPNATRFLVLPWKMGPVCEKGEITVRPMAAG</sequence>
<dbReference type="Proteomes" id="UP000008229">
    <property type="component" value="Chromosome"/>
</dbReference>
<reference evidence="4" key="2">
    <citation type="submission" date="2010-01" db="EMBL/GenBank/DDBJ databases">
        <title>The complete genome of Conexibacter woesei DSM 14684.</title>
        <authorList>
            <consortium name="US DOE Joint Genome Institute (JGI-PGF)"/>
            <person name="Lucas S."/>
            <person name="Copeland A."/>
            <person name="Lapidus A."/>
            <person name="Glavina del Rio T."/>
            <person name="Dalin E."/>
            <person name="Tice H."/>
            <person name="Bruce D."/>
            <person name="Goodwin L."/>
            <person name="Pitluck S."/>
            <person name="Kyrpides N."/>
            <person name="Mavromatis K."/>
            <person name="Ivanova N."/>
            <person name="Mikhailova N."/>
            <person name="Chertkov O."/>
            <person name="Brettin T."/>
            <person name="Detter J.C."/>
            <person name="Han C."/>
            <person name="Larimer F."/>
            <person name="Land M."/>
            <person name="Hauser L."/>
            <person name="Markowitz V."/>
            <person name="Cheng J.-F."/>
            <person name="Hugenholtz P."/>
            <person name="Woyke T."/>
            <person name="Wu D."/>
            <person name="Pukall R."/>
            <person name="Steenblock K."/>
            <person name="Schneider S."/>
            <person name="Klenk H.-P."/>
            <person name="Eisen J.A."/>
        </authorList>
    </citation>
    <scope>NUCLEOTIDE SEQUENCE [LARGE SCALE GENOMIC DNA]</scope>
    <source>
        <strain evidence="4">DSM 14684 / CIP 108061 / JCM 11494 / NBRC 100937 / ID131577</strain>
    </source>
</reference>
<gene>
    <name evidence="3" type="ordered locus">Cwoe_5412</name>
</gene>
<evidence type="ECO:0000259" key="2">
    <source>
        <dbReference type="Pfam" id="PF14016"/>
    </source>
</evidence>
<dbReference type="EMBL" id="CP001854">
    <property type="protein sequence ID" value="ADB53817.1"/>
    <property type="molecule type" value="Genomic_DNA"/>
</dbReference>
<dbReference type="eggNOG" id="ENOG5032XAD">
    <property type="taxonomic scope" value="Bacteria"/>
</dbReference>
<dbReference type="AlphaFoldDB" id="D3EZH9"/>
<feature type="domain" description="DUF4232" evidence="2">
    <location>
        <begin position="42"/>
        <end position="174"/>
    </location>
</feature>
<feature type="chain" id="PRO_5003043030" description="DUF4232 domain-containing protein" evidence="1">
    <location>
        <begin position="38"/>
        <end position="177"/>
    </location>
</feature>
<evidence type="ECO:0000256" key="1">
    <source>
        <dbReference type="SAM" id="SignalP"/>
    </source>
</evidence>
<evidence type="ECO:0000313" key="4">
    <source>
        <dbReference type="Proteomes" id="UP000008229"/>
    </source>
</evidence>
<dbReference type="Pfam" id="PF14016">
    <property type="entry name" value="DUF4232"/>
    <property type="match status" value="1"/>
</dbReference>
<keyword evidence="1" id="KW-0732">Signal</keyword>
<dbReference type="HOGENOM" id="CLU_1515392_0_0_11"/>
<name>D3EZH9_CONWI</name>
<feature type="signal peptide" evidence="1">
    <location>
        <begin position="1"/>
        <end position="37"/>
    </location>
</feature>
<dbReference type="RefSeq" id="WP_012936868.1">
    <property type="nucleotide sequence ID" value="NC_013739.1"/>
</dbReference>
<keyword evidence="4" id="KW-1185">Reference proteome</keyword>
<dbReference type="OrthoDB" id="485007at2"/>
<reference evidence="3 4" key="1">
    <citation type="journal article" date="2010" name="Stand. Genomic Sci.">
        <title>Complete genome sequence of Conexibacter woesei type strain (ID131577).</title>
        <authorList>
            <person name="Pukall R."/>
            <person name="Lapidus A."/>
            <person name="Glavina Del Rio T."/>
            <person name="Copeland A."/>
            <person name="Tice H."/>
            <person name="Cheng J.-F."/>
            <person name="Lucas S."/>
            <person name="Chen F."/>
            <person name="Nolan M."/>
            <person name="Bruce D."/>
            <person name="Goodwin L."/>
            <person name="Pitluck S."/>
            <person name="Mavromatis K."/>
            <person name="Ivanova N."/>
            <person name="Ovchinnikova G."/>
            <person name="Pati A."/>
            <person name="Chen A."/>
            <person name="Palaniappan K."/>
            <person name="Land M."/>
            <person name="Hauser L."/>
            <person name="Chang Y.-J."/>
            <person name="Jeffries C.D."/>
            <person name="Chain P."/>
            <person name="Meincke L."/>
            <person name="Sims D."/>
            <person name="Brettin T."/>
            <person name="Detter J.C."/>
            <person name="Rohde M."/>
            <person name="Goeker M."/>
            <person name="Bristow J."/>
            <person name="Eisen J.A."/>
            <person name="Markowitz V."/>
            <person name="Kyrpides N.C."/>
            <person name="Klenk H.-P."/>
            <person name="Hugenholtz P."/>
        </authorList>
    </citation>
    <scope>NUCLEOTIDE SEQUENCE [LARGE SCALE GENOMIC DNA]</scope>
    <source>
        <strain evidence="4">DSM 14684 / CIP 108061 / JCM 11494 / NBRC 100937 / ID131577</strain>
    </source>
</reference>
<dbReference type="InterPro" id="IPR025326">
    <property type="entry name" value="DUF4232"/>
</dbReference>
<organism evidence="3 4">
    <name type="scientific">Conexibacter woesei (strain DSM 14684 / CCUG 47730 / CIP 108061 / JCM 11494 / NBRC 100937 / ID131577)</name>
    <dbReference type="NCBI Taxonomy" id="469383"/>
    <lineage>
        <taxon>Bacteria</taxon>
        <taxon>Bacillati</taxon>
        <taxon>Actinomycetota</taxon>
        <taxon>Thermoleophilia</taxon>
        <taxon>Solirubrobacterales</taxon>
        <taxon>Conexibacteraceae</taxon>
        <taxon>Conexibacter</taxon>
    </lineage>
</organism>
<protein>
    <recommendedName>
        <fullName evidence="2">DUF4232 domain-containing protein</fullName>
    </recommendedName>
</protein>
<dbReference type="STRING" id="469383.Cwoe_5412"/>
<proteinExistence type="predicted"/>
<evidence type="ECO:0000313" key="3">
    <source>
        <dbReference type="EMBL" id="ADB53817.1"/>
    </source>
</evidence>
<dbReference type="InterPro" id="IPR006311">
    <property type="entry name" value="TAT_signal"/>
</dbReference>
<accession>D3EZH9</accession>
<dbReference type="KEGG" id="cwo:Cwoe_5412"/>